<evidence type="ECO:0000259" key="2">
    <source>
        <dbReference type="Pfam" id="PF16220"/>
    </source>
</evidence>
<accession>A0A7W9ZLJ0</accession>
<keyword evidence="4" id="KW-1185">Reference proteome</keyword>
<dbReference type="Pfam" id="PF04773">
    <property type="entry name" value="FecR"/>
    <property type="match status" value="1"/>
</dbReference>
<name>A0A7W9ZLJ0_NOVIT</name>
<comment type="caution">
    <text evidence="3">The sequence shown here is derived from an EMBL/GenBank/DDBJ whole genome shotgun (WGS) entry which is preliminary data.</text>
</comment>
<feature type="domain" description="FecR N-terminal" evidence="2">
    <location>
        <begin position="16"/>
        <end position="57"/>
    </location>
</feature>
<dbReference type="Gene3D" id="2.60.120.1440">
    <property type="match status" value="1"/>
</dbReference>
<evidence type="ECO:0000313" key="4">
    <source>
        <dbReference type="Proteomes" id="UP000544872"/>
    </source>
</evidence>
<dbReference type="InterPro" id="IPR012373">
    <property type="entry name" value="Ferrdict_sens_TM"/>
</dbReference>
<dbReference type="PANTHER" id="PTHR30273:SF2">
    <property type="entry name" value="PROTEIN FECR"/>
    <property type="match status" value="1"/>
</dbReference>
<dbReference type="AlphaFoldDB" id="A0A7W9ZLJ0"/>
<dbReference type="Pfam" id="PF16220">
    <property type="entry name" value="DUF4880"/>
    <property type="match status" value="1"/>
</dbReference>
<evidence type="ECO:0000313" key="3">
    <source>
        <dbReference type="EMBL" id="MBB6212474.1"/>
    </source>
</evidence>
<dbReference type="RefSeq" id="WP_184266583.1">
    <property type="nucleotide sequence ID" value="NZ_JACIIX010000028.1"/>
</dbReference>
<dbReference type="PIRSF" id="PIRSF018266">
    <property type="entry name" value="FecR"/>
    <property type="match status" value="1"/>
</dbReference>
<sequence length="331" mass="34983">MSNDLLSFPPALSLDDQAADWLLRLEQAADPAVAADCTVWCAADPAHQAAFDRARRVWDLCRHLPAAQSSQAPAPIRHPVRPARRTGRRPWLAAACVALLVLAGSVWGPGLTGGPRTGTAEWSQADLTDGSHILLAPQTALSSDLKGDSRRVTLDHGDAFFTVSPDPARPFRVIAGPLTVTVTGTRFAVSRRGSAVSVQVEEGRVLASLSNRPDTPVPLTAGQAVRLEDPANALTPYTLPVDAIAPWRSGILAVENRPVAEVIDDLRPYLPGLVILTDSALGQQRVTGVYSLHTPQAALRAVVAPFRGQVQALGPLATLISGPEAGPAKPR</sequence>
<dbReference type="EMBL" id="JACIIX010000028">
    <property type="protein sequence ID" value="MBB6212474.1"/>
    <property type="molecule type" value="Genomic_DNA"/>
</dbReference>
<evidence type="ECO:0000259" key="1">
    <source>
        <dbReference type="Pfam" id="PF04773"/>
    </source>
</evidence>
<reference evidence="3 4" key="1">
    <citation type="submission" date="2020-08" db="EMBL/GenBank/DDBJ databases">
        <title>Genomic Encyclopedia of Type Strains, Phase IV (KMG-IV): sequencing the most valuable type-strain genomes for metagenomic binning, comparative biology and taxonomic classification.</title>
        <authorList>
            <person name="Goeker M."/>
        </authorList>
    </citation>
    <scope>NUCLEOTIDE SEQUENCE [LARGE SCALE GENOMIC DNA]</scope>
    <source>
        <strain evidence="3 4">DSM 11590</strain>
    </source>
</reference>
<dbReference type="InterPro" id="IPR006860">
    <property type="entry name" value="FecR"/>
</dbReference>
<keyword evidence="3" id="KW-0812">Transmembrane</keyword>
<dbReference type="PANTHER" id="PTHR30273">
    <property type="entry name" value="PERIPLASMIC SIGNAL SENSOR AND SIGMA FACTOR ACTIVATOR FECR-RELATED"/>
    <property type="match status" value="1"/>
</dbReference>
<protein>
    <submittedName>
        <fullName evidence="3">Transmembrane sensor</fullName>
    </submittedName>
</protein>
<feature type="domain" description="FecR protein" evidence="1">
    <location>
        <begin position="116"/>
        <end position="205"/>
    </location>
</feature>
<dbReference type="GO" id="GO:0016989">
    <property type="term" value="F:sigma factor antagonist activity"/>
    <property type="evidence" value="ECO:0007669"/>
    <property type="project" value="TreeGrafter"/>
</dbReference>
<proteinExistence type="predicted"/>
<keyword evidence="3" id="KW-0472">Membrane</keyword>
<dbReference type="Proteomes" id="UP000544872">
    <property type="component" value="Unassembled WGS sequence"/>
</dbReference>
<dbReference type="InterPro" id="IPR032623">
    <property type="entry name" value="FecR_N"/>
</dbReference>
<organism evidence="3 4">
    <name type="scientific">Novispirillum itersonii</name>
    <name type="common">Aquaspirillum itersonii</name>
    <dbReference type="NCBI Taxonomy" id="189"/>
    <lineage>
        <taxon>Bacteria</taxon>
        <taxon>Pseudomonadati</taxon>
        <taxon>Pseudomonadota</taxon>
        <taxon>Alphaproteobacteria</taxon>
        <taxon>Rhodospirillales</taxon>
        <taxon>Novispirillaceae</taxon>
        <taxon>Novispirillum</taxon>
    </lineage>
</organism>
<gene>
    <name evidence="3" type="ORF">FHS48_003930</name>
</gene>